<dbReference type="EMBL" id="CAADFO010000034">
    <property type="protein sequence ID" value="VFK28205.1"/>
    <property type="molecule type" value="Genomic_DNA"/>
</dbReference>
<organism evidence="1">
    <name type="scientific">Candidatus Kentrum sp. MB</name>
    <dbReference type="NCBI Taxonomy" id="2138164"/>
    <lineage>
        <taxon>Bacteria</taxon>
        <taxon>Pseudomonadati</taxon>
        <taxon>Pseudomonadota</taxon>
        <taxon>Gammaproteobacteria</taxon>
        <taxon>Candidatus Kentrum</taxon>
    </lineage>
</organism>
<evidence type="ECO:0000313" key="1">
    <source>
        <dbReference type="EMBL" id="VFK28205.1"/>
    </source>
</evidence>
<name>A0A450XFX7_9GAMM</name>
<sequence>MDGLSIISLDLKNLLQREKLIIKGLGISRKGMEVEARIPSNSEKDKTP</sequence>
<proteinExistence type="predicted"/>
<protein>
    <submittedName>
        <fullName evidence="1">Uncharacterized protein</fullName>
    </submittedName>
</protein>
<accession>A0A450XFX7</accession>
<dbReference type="AlphaFoldDB" id="A0A450XFX7"/>
<reference evidence="1" key="1">
    <citation type="submission" date="2019-02" db="EMBL/GenBank/DDBJ databases">
        <authorList>
            <person name="Gruber-Vodicka R. H."/>
            <person name="Seah K. B. B."/>
        </authorList>
    </citation>
    <scope>NUCLEOTIDE SEQUENCE</scope>
    <source>
        <strain evidence="1">BECK_BZ197</strain>
    </source>
</reference>
<gene>
    <name evidence="1" type="ORF">BECKMB1821G_GA0114241_103426</name>
</gene>